<keyword evidence="1" id="KW-1133">Transmembrane helix</keyword>
<gene>
    <name evidence="3" type="ORF">QCA50_014145</name>
</gene>
<reference evidence="3 4" key="1">
    <citation type="submission" date="2022-09" db="EMBL/GenBank/DDBJ databases">
        <authorList>
            <person name="Palmer J.M."/>
        </authorList>
    </citation>
    <scope>NUCLEOTIDE SEQUENCE [LARGE SCALE GENOMIC DNA]</scope>
    <source>
        <strain evidence="3 4">DSM 7382</strain>
    </source>
</reference>
<comment type="caution">
    <text evidence="3">The sequence shown here is derived from an EMBL/GenBank/DDBJ whole genome shotgun (WGS) entry which is preliminary data.</text>
</comment>
<evidence type="ECO:0000313" key="4">
    <source>
        <dbReference type="Proteomes" id="UP001385951"/>
    </source>
</evidence>
<feature type="domain" description="DUF6534" evidence="2">
    <location>
        <begin position="1"/>
        <end position="76"/>
    </location>
</feature>
<proteinExistence type="predicted"/>
<dbReference type="InterPro" id="IPR045339">
    <property type="entry name" value="DUF6534"/>
</dbReference>
<evidence type="ECO:0000259" key="2">
    <source>
        <dbReference type="Pfam" id="PF20152"/>
    </source>
</evidence>
<evidence type="ECO:0000256" key="1">
    <source>
        <dbReference type="SAM" id="Phobius"/>
    </source>
</evidence>
<accession>A0AAW0FRP8</accession>
<protein>
    <recommendedName>
        <fullName evidence="2">DUF6534 domain-containing protein</fullName>
    </recommendedName>
</protein>
<dbReference type="AlphaFoldDB" id="A0AAW0FRP8"/>
<keyword evidence="1" id="KW-0472">Membrane</keyword>
<feature type="transmembrane region" description="Helical" evidence="1">
    <location>
        <begin position="21"/>
        <end position="45"/>
    </location>
</feature>
<organism evidence="3 4">
    <name type="scientific">Cerrena zonata</name>
    <dbReference type="NCBI Taxonomy" id="2478898"/>
    <lineage>
        <taxon>Eukaryota</taxon>
        <taxon>Fungi</taxon>
        <taxon>Dikarya</taxon>
        <taxon>Basidiomycota</taxon>
        <taxon>Agaricomycotina</taxon>
        <taxon>Agaricomycetes</taxon>
        <taxon>Polyporales</taxon>
        <taxon>Cerrenaceae</taxon>
        <taxon>Cerrena</taxon>
    </lineage>
</organism>
<name>A0AAW0FRP8_9APHY</name>
<dbReference type="Pfam" id="PF20152">
    <property type="entry name" value="DUF6534"/>
    <property type="match status" value="1"/>
</dbReference>
<keyword evidence="4" id="KW-1185">Reference proteome</keyword>
<feature type="transmembrane region" description="Helical" evidence="1">
    <location>
        <begin position="51"/>
        <end position="72"/>
    </location>
</feature>
<sequence length="148" mass="16678">MIYYLRRRQPHFRRTRGIASWLVLYFVSTGAILVALSGTVVIIYLANVSDLLWCGIVIIYSRALANSFFGALNARQVLRNKQGEVITFGGVSMRNNAMTTPYELRRMQVRIVQDTTIKTDSRTTLHVGDDSTDVKTTNSLSHGHDLTL</sequence>
<dbReference type="EMBL" id="JASBNA010000034">
    <property type="protein sequence ID" value="KAK7682762.1"/>
    <property type="molecule type" value="Genomic_DNA"/>
</dbReference>
<evidence type="ECO:0000313" key="3">
    <source>
        <dbReference type="EMBL" id="KAK7682762.1"/>
    </source>
</evidence>
<keyword evidence="1" id="KW-0812">Transmembrane</keyword>
<dbReference type="Proteomes" id="UP001385951">
    <property type="component" value="Unassembled WGS sequence"/>
</dbReference>